<accession>A0A438FG80</accession>
<name>A0A438FG80_VITVI</name>
<reference evidence="1 2" key="1">
    <citation type="journal article" date="2018" name="PLoS Genet.">
        <title>Population sequencing reveals clonal diversity and ancestral inbreeding in the grapevine cultivar Chardonnay.</title>
        <authorList>
            <person name="Roach M.J."/>
            <person name="Johnson D.L."/>
            <person name="Bohlmann J."/>
            <person name="van Vuuren H.J."/>
            <person name="Jones S.J."/>
            <person name="Pretorius I.S."/>
            <person name="Schmidt S.A."/>
            <person name="Borneman A.R."/>
        </authorList>
    </citation>
    <scope>NUCLEOTIDE SEQUENCE [LARGE SCALE GENOMIC DNA]</scope>
    <source>
        <strain evidence="2">cv. Chardonnay</strain>
        <tissue evidence="1">Leaf</tissue>
    </source>
</reference>
<dbReference type="Proteomes" id="UP000288805">
    <property type="component" value="Unassembled WGS sequence"/>
</dbReference>
<organism evidence="1 2">
    <name type="scientific">Vitis vinifera</name>
    <name type="common">Grape</name>
    <dbReference type="NCBI Taxonomy" id="29760"/>
    <lineage>
        <taxon>Eukaryota</taxon>
        <taxon>Viridiplantae</taxon>
        <taxon>Streptophyta</taxon>
        <taxon>Embryophyta</taxon>
        <taxon>Tracheophyta</taxon>
        <taxon>Spermatophyta</taxon>
        <taxon>Magnoliopsida</taxon>
        <taxon>eudicotyledons</taxon>
        <taxon>Gunneridae</taxon>
        <taxon>Pentapetalae</taxon>
        <taxon>rosids</taxon>
        <taxon>Vitales</taxon>
        <taxon>Vitaceae</taxon>
        <taxon>Viteae</taxon>
        <taxon>Vitis</taxon>
    </lineage>
</organism>
<sequence>MLLKQHRGHPLIISSLRLHLHRDKWYSFPSENAFESSFLEAHRVRIVDCIGTETTTSAYATSTLHAHQGPGHDTDCCSTLRHAI</sequence>
<dbReference type="AlphaFoldDB" id="A0A438FG80"/>
<protein>
    <submittedName>
        <fullName evidence="1">Uncharacterized protein</fullName>
    </submittedName>
</protein>
<comment type="caution">
    <text evidence="1">The sequence shown here is derived from an EMBL/GenBank/DDBJ whole genome shotgun (WGS) entry which is preliminary data.</text>
</comment>
<proteinExistence type="predicted"/>
<evidence type="ECO:0000313" key="2">
    <source>
        <dbReference type="Proteomes" id="UP000288805"/>
    </source>
</evidence>
<dbReference type="EMBL" id="QGNW01000913">
    <property type="protein sequence ID" value="RVW58999.1"/>
    <property type="molecule type" value="Genomic_DNA"/>
</dbReference>
<gene>
    <name evidence="1" type="ORF">CK203_106027</name>
</gene>
<evidence type="ECO:0000313" key="1">
    <source>
        <dbReference type="EMBL" id="RVW58999.1"/>
    </source>
</evidence>